<evidence type="ECO:0008006" key="4">
    <source>
        <dbReference type="Google" id="ProtNLM"/>
    </source>
</evidence>
<dbReference type="InterPro" id="IPR024079">
    <property type="entry name" value="MetalloPept_cat_dom_sf"/>
</dbReference>
<dbReference type="Proteomes" id="UP000190744">
    <property type="component" value="Unassembled WGS sequence"/>
</dbReference>
<gene>
    <name evidence="2" type="ORF">PEBR_22591</name>
</gene>
<dbReference type="GO" id="GO:0008237">
    <property type="term" value="F:metallopeptidase activity"/>
    <property type="evidence" value="ECO:0007669"/>
    <property type="project" value="InterPro"/>
</dbReference>
<dbReference type="Gene3D" id="3.40.390.10">
    <property type="entry name" value="Collagenase (Catalytic Domain)"/>
    <property type="match status" value="1"/>
</dbReference>
<comment type="caution">
    <text evidence="2">The sequence shown here is derived from an EMBL/GenBank/DDBJ whole genome shotgun (WGS) entry which is preliminary data.</text>
</comment>
<evidence type="ECO:0000313" key="2">
    <source>
        <dbReference type="EMBL" id="OOQ86159.1"/>
    </source>
</evidence>
<protein>
    <recommendedName>
        <fullName evidence="4">Lysine-specific metallo-endopeptidase domain-containing protein</fullName>
    </recommendedName>
</protein>
<feature type="chain" id="PRO_5012436403" description="Lysine-specific metallo-endopeptidase domain-containing protein" evidence="1">
    <location>
        <begin position="20"/>
        <end position="387"/>
    </location>
</feature>
<dbReference type="EMBL" id="LJBN01000150">
    <property type="protein sequence ID" value="OOQ86159.1"/>
    <property type="molecule type" value="Genomic_DNA"/>
</dbReference>
<accession>A0A1S9RKY0</accession>
<evidence type="ECO:0000313" key="3">
    <source>
        <dbReference type="Proteomes" id="UP000190744"/>
    </source>
</evidence>
<evidence type="ECO:0000256" key="1">
    <source>
        <dbReference type="SAM" id="SignalP"/>
    </source>
</evidence>
<name>A0A1S9RKY0_PENBI</name>
<sequence length="387" mass="42281">MLASRALLLLLYLFGFCSSAVVVPQSVTVQRTTSELFQIGDSTTGGACSSDQIDTIDAWLKESVEMLNAALTAYHSYSTSYTYRTMFELWLSMRWDDNEVADFFEDSWELIGKRLAGVATFLSGGGITGGSGDLPYLFCGDSFAQKQEWKYAAIDGTGAEMVKERDDNGKPTAYYPINEVYPKLEKMKLDGELDPDETNTNKYITPFLVSQLNGYVFDASGKDKLCDKPNRVAATSRADTNAGTEAGSPEGFTYATFNRHVYFCDAAFTANPGAPHGYAKLADIISSTNYPTAGAQTNPLKLTSLSATLYHELFHLTDSDGSDSDGPGQGYYLAKDIMKLSWNSRLQALLNAPEPYVFFSMGAYILQNSPSTATPPVFFGPPGWILA</sequence>
<reference evidence="3" key="1">
    <citation type="submission" date="2015-09" db="EMBL/GenBank/DDBJ databases">
        <authorList>
            <person name="Fill T.P."/>
            <person name="Baretta J.F."/>
            <person name="de Almeida L.G."/>
            <person name="Rocha M."/>
            <person name="de Souza D.H."/>
            <person name="Malavazi I."/>
            <person name="Cerdeira L.T."/>
            <person name="Hong H."/>
            <person name="Samborskyy M."/>
            <person name="de Vasconcelos A.T."/>
            <person name="Leadlay P."/>
            <person name="Rodrigues-Filho E."/>
        </authorList>
    </citation>
    <scope>NUCLEOTIDE SEQUENCE [LARGE SCALE GENOMIC DNA]</scope>
    <source>
        <strain evidence="3">LaBioMMi 136</strain>
    </source>
</reference>
<keyword evidence="1" id="KW-0732">Signal</keyword>
<dbReference type="AlphaFoldDB" id="A0A1S9RKY0"/>
<feature type="signal peptide" evidence="1">
    <location>
        <begin position="1"/>
        <end position="19"/>
    </location>
</feature>
<organism evidence="2 3">
    <name type="scientific">Penicillium brasilianum</name>
    <dbReference type="NCBI Taxonomy" id="104259"/>
    <lineage>
        <taxon>Eukaryota</taxon>
        <taxon>Fungi</taxon>
        <taxon>Dikarya</taxon>
        <taxon>Ascomycota</taxon>
        <taxon>Pezizomycotina</taxon>
        <taxon>Eurotiomycetes</taxon>
        <taxon>Eurotiomycetidae</taxon>
        <taxon>Eurotiales</taxon>
        <taxon>Aspergillaceae</taxon>
        <taxon>Penicillium</taxon>
    </lineage>
</organism>
<proteinExistence type="predicted"/>